<feature type="transmembrane region" description="Helical" evidence="8">
    <location>
        <begin position="282"/>
        <end position="303"/>
    </location>
</feature>
<dbReference type="FunFam" id="1.10.3720.10:FF:000088">
    <property type="entry name" value="Iron(III) ABC transporter, permease protein"/>
    <property type="match status" value="1"/>
</dbReference>
<dbReference type="InterPro" id="IPR000515">
    <property type="entry name" value="MetI-like"/>
</dbReference>
<feature type="transmembrane region" description="Helical" evidence="8">
    <location>
        <begin position="405"/>
        <end position="423"/>
    </location>
</feature>
<evidence type="ECO:0000256" key="6">
    <source>
        <dbReference type="ARBA" id="ARBA00022989"/>
    </source>
</evidence>
<evidence type="ECO:0000256" key="5">
    <source>
        <dbReference type="ARBA" id="ARBA00022692"/>
    </source>
</evidence>
<feature type="transmembrane region" description="Helical" evidence="8">
    <location>
        <begin position="235"/>
        <end position="252"/>
    </location>
</feature>
<dbReference type="EMBL" id="MUXT01000010">
    <property type="protein sequence ID" value="OOR82738.1"/>
    <property type="molecule type" value="Genomic_DNA"/>
</dbReference>
<feature type="transmembrane region" description="Helical" evidence="8">
    <location>
        <begin position="367"/>
        <end position="385"/>
    </location>
</feature>
<comment type="similarity">
    <text evidence="8">Belongs to the binding-protein-dependent transport system permease family.</text>
</comment>
<dbReference type="AlphaFoldDB" id="A0A1S9ZGZ6"/>
<feature type="domain" description="ABC transmembrane type-1" evidence="9">
    <location>
        <begin position="50"/>
        <end position="251"/>
    </location>
</feature>
<gene>
    <name evidence="10" type="ORF">B0180_09340</name>
</gene>
<proteinExistence type="inferred from homology"/>
<feature type="transmembrane region" description="Helical" evidence="8">
    <location>
        <begin position="455"/>
        <end position="473"/>
    </location>
</feature>
<evidence type="ECO:0000313" key="11">
    <source>
        <dbReference type="Proteomes" id="UP000190322"/>
    </source>
</evidence>
<keyword evidence="2 8" id="KW-0813">Transport</keyword>
<keyword evidence="4" id="KW-0997">Cell inner membrane</keyword>
<keyword evidence="6 8" id="KW-1133">Transmembrane helix</keyword>
<evidence type="ECO:0000256" key="8">
    <source>
        <dbReference type="RuleBase" id="RU363032"/>
    </source>
</evidence>
<feature type="transmembrane region" description="Helical" evidence="8">
    <location>
        <begin position="53"/>
        <end position="74"/>
    </location>
</feature>
<dbReference type="PANTHER" id="PTHR43357:SF3">
    <property type="entry name" value="FE(3+)-TRANSPORT SYSTEM PERMEASE PROTEIN FBPB 2"/>
    <property type="match status" value="1"/>
</dbReference>
<dbReference type="InterPro" id="IPR035906">
    <property type="entry name" value="MetI-like_sf"/>
</dbReference>
<accession>A0A1S9ZGZ6</accession>
<sequence>MNSSSVLSRLWLGLCALLVLVPLAVIVFALHSFDAEIWQFLLEYELPLLLKNTLFLVLGVGVGVTVIGTTTAWLTAMTDFPLKRFFAWAMMLPLAVPAYVLAFVQLGIFDYTGMISTYLRQAWGLEQGLPDVRNGFGLTVVMSLTLYPYVYLLAKNAFGSMGNRALEAGASLGLSSTQAFVKLALPMARPWIAGGTILALMEVLADFGAVSVFGYDTFTTAIYQAWFGFYSIDTAKQLASLLIGLVFVFLLLEQISRGRRRFEVTGRASHHRTITLIGYKKWLATLYCSLILCLAFIVPLIQLTAWAITSWQEVVLTELMIQIWHSVSISLMTALVVAATALFIVIAARSDKSRYALAATKISTLGYAIPGTVLAVGVFVPVAWLDNWLIANIAAFSDTDAIFKGTIFAMLIALLIRFLALGVQSVDAGMKRIRTTHIEAAASLGSTPFGTVRRVYLPLIKSTLGVTMLMVFVDTMKEMPITLMMRPFNWDTLSVRIFSFTSEGLYDKASLPALAIILAGLIPVILFAKMDQK</sequence>
<feature type="transmembrane region" description="Helical" evidence="8">
    <location>
        <begin position="191"/>
        <end position="215"/>
    </location>
</feature>
<evidence type="ECO:0000256" key="3">
    <source>
        <dbReference type="ARBA" id="ARBA00022475"/>
    </source>
</evidence>
<dbReference type="PROSITE" id="PS50928">
    <property type="entry name" value="ABC_TM1"/>
    <property type="match status" value="2"/>
</dbReference>
<dbReference type="RefSeq" id="WP_078256665.1">
    <property type="nucleotide sequence ID" value="NZ_MUXT01000010.1"/>
</dbReference>
<protein>
    <submittedName>
        <fullName evidence="10">ABC transporter permease</fullName>
    </submittedName>
</protein>
<keyword evidence="7 8" id="KW-0472">Membrane</keyword>
<dbReference type="GO" id="GO:0005886">
    <property type="term" value="C:plasma membrane"/>
    <property type="evidence" value="ECO:0007669"/>
    <property type="project" value="UniProtKB-SubCell"/>
</dbReference>
<evidence type="ECO:0000259" key="9">
    <source>
        <dbReference type="PROSITE" id="PS50928"/>
    </source>
</evidence>
<dbReference type="Gene3D" id="1.10.3720.10">
    <property type="entry name" value="MetI-like"/>
    <property type="match status" value="2"/>
</dbReference>
<dbReference type="PANTHER" id="PTHR43357">
    <property type="entry name" value="INNER MEMBRANE ABC TRANSPORTER PERMEASE PROTEIN YDCV"/>
    <property type="match status" value="1"/>
</dbReference>
<comment type="caution">
    <text evidence="10">The sequence shown here is derived from an EMBL/GenBank/DDBJ whole genome shotgun (WGS) entry which is preliminary data.</text>
</comment>
<feature type="transmembrane region" description="Helical" evidence="8">
    <location>
        <begin position="509"/>
        <end position="528"/>
    </location>
</feature>
<feature type="transmembrane region" description="Helical" evidence="8">
    <location>
        <begin position="86"/>
        <end position="109"/>
    </location>
</feature>
<dbReference type="Pfam" id="PF00528">
    <property type="entry name" value="BPD_transp_1"/>
    <property type="match status" value="2"/>
</dbReference>
<feature type="transmembrane region" description="Helical" evidence="8">
    <location>
        <begin position="135"/>
        <end position="154"/>
    </location>
</feature>
<organism evidence="10 11">
    <name type="scientific">Moraxella canis</name>
    <dbReference type="NCBI Taxonomy" id="90239"/>
    <lineage>
        <taxon>Bacteria</taxon>
        <taxon>Pseudomonadati</taxon>
        <taxon>Pseudomonadota</taxon>
        <taxon>Gammaproteobacteria</taxon>
        <taxon>Moraxellales</taxon>
        <taxon>Moraxellaceae</taxon>
        <taxon>Moraxella</taxon>
    </lineage>
</organism>
<evidence type="ECO:0000256" key="7">
    <source>
        <dbReference type="ARBA" id="ARBA00023136"/>
    </source>
</evidence>
<keyword evidence="3" id="KW-1003">Cell membrane</keyword>
<evidence type="ECO:0000256" key="4">
    <source>
        <dbReference type="ARBA" id="ARBA00022519"/>
    </source>
</evidence>
<dbReference type="GO" id="GO:0055085">
    <property type="term" value="P:transmembrane transport"/>
    <property type="evidence" value="ECO:0007669"/>
    <property type="project" value="InterPro"/>
</dbReference>
<dbReference type="SUPFAM" id="SSF161098">
    <property type="entry name" value="MetI-like"/>
    <property type="match status" value="2"/>
</dbReference>
<evidence type="ECO:0000256" key="2">
    <source>
        <dbReference type="ARBA" id="ARBA00022448"/>
    </source>
</evidence>
<feature type="domain" description="ABC transmembrane type-1" evidence="9">
    <location>
        <begin position="323"/>
        <end position="527"/>
    </location>
</feature>
<name>A0A1S9ZGZ6_9GAMM</name>
<reference evidence="10 11" key="1">
    <citation type="submission" date="2017-02" db="EMBL/GenBank/DDBJ databases">
        <title>Draft genome sequence of Moraxella canis CCUG 8415A type strain.</title>
        <authorList>
            <person name="Engstrom-Jakobsson H."/>
            <person name="Salva-Serra F."/>
            <person name="Thorell K."/>
            <person name="Gonzales-Siles L."/>
            <person name="Karlsson R."/>
            <person name="Boulund F."/>
            <person name="Engstrand L."/>
            <person name="Moore E."/>
        </authorList>
    </citation>
    <scope>NUCLEOTIDE SEQUENCE [LARGE SCALE GENOMIC DNA]</scope>
    <source>
        <strain evidence="10 11">CCUG 8415A</strain>
    </source>
</reference>
<comment type="subcellular location">
    <subcellularLocation>
        <location evidence="1">Cell inner membrane</location>
        <topology evidence="1">Multi-pass membrane protein</topology>
    </subcellularLocation>
    <subcellularLocation>
        <location evidence="8">Cell membrane</location>
        <topology evidence="8">Multi-pass membrane protein</topology>
    </subcellularLocation>
</comment>
<dbReference type="Proteomes" id="UP000190322">
    <property type="component" value="Unassembled WGS sequence"/>
</dbReference>
<evidence type="ECO:0000256" key="1">
    <source>
        <dbReference type="ARBA" id="ARBA00004429"/>
    </source>
</evidence>
<feature type="transmembrane region" description="Helical" evidence="8">
    <location>
        <begin position="323"/>
        <end position="346"/>
    </location>
</feature>
<keyword evidence="5 8" id="KW-0812">Transmembrane</keyword>
<dbReference type="CDD" id="cd06261">
    <property type="entry name" value="TM_PBP2"/>
    <property type="match status" value="2"/>
</dbReference>
<evidence type="ECO:0000313" key="10">
    <source>
        <dbReference type="EMBL" id="OOR82738.1"/>
    </source>
</evidence>